<name>A0A8H3RJP9_9EURO</name>
<dbReference type="GO" id="GO:0016787">
    <property type="term" value="F:hydrolase activity"/>
    <property type="evidence" value="ECO:0007669"/>
    <property type="project" value="UniProtKB-KW"/>
</dbReference>
<feature type="compositionally biased region" description="Basic and acidic residues" evidence="1">
    <location>
        <begin position="34"/>
        <end position="45"/>
    </location>
</feature>
<proteinExistence type="predicted"/>
<gene>
    <name evidence="2" type="ORF">IFM46972_02062</name>
</gene>
<reference evidence="2 3" key="1">
    <citation type="submission" date="2020-01" db="EMBL/GenBank/DDBJ databases">
        <title>Draft genome sequence of Aspergillus udagawae IFM 46972.</title>
        <authorList>
            <person name="Takahashi H."/>
            <person name="Yaguchi T."/>
        </authorList>
    </citation>
    <scope>NUCLEOTIDE SEQUENCE [LARGE SCALE GENOMIC DNA]</scope>
    <source>
        <strain evidence="2 3">IFM 46972</strain>
    </source>
</reference>
<dbReference type="Proteomes" id="UP000465221">
    <property type="component" value="Unassembled WGS sequence"/>
</dbReference>
<dbReference type="AlphaFoldDB" id="A0A8H3RJP9"/>
<keyword evidence="2" id="KW-0378">Hydrolase</keyword>
<evidence type="ECO:0000256" key="1">
    <source>
        <dbReference type="SAM" id="MobiDB-lite"/>
    </source>
</evidence>
<evidence type="ECO:0000313" key="3">
    <source>
        <dbReference type="Proteomes" id="UP000465221"/>
    </source>
</evidence>
<feature type="region of interest" description="Disordered" evidence="1">
    <location>
        <begin position="106"/>
        <end position="127"/>
    </location>
</feature>
<evidence type="ECO:0000313" key="2">
    <source>
        <dbReference type="EMBL" id="GFF27424.1"/>
    </source>
</evidence>
<feature type="region of interest" description="Disordered" evidence="1">
    <location>
        <begin position="1"/>
        <end position="68"/>
    </location>
</feature>
<protein>
    <submittedName>
        <fullName evidence="2">Unsaturated rhamnogalacturonyl hydrolase YesR</fullName>
    </submittedName>
</protein>
<comment type="caution">
    <text evidence="2">The sequence shown here is derived from an EMBL/GenBank/DDBJ whole genome shotgun (WGS) entry which is preliminary data.</text>
</comment>
<organism evidence="2 3">
    <name type="scientific">Aspergillus udagawae</name>
    <dbReference type="NCBI Taxonomy" id="91492"/>
    <lineage>
        <taxon>Eukaryota</taxon>
        <taxon>Fungi</taxon>
        <taxon>Dikarya</taxon>
        <taxon>Ascomycota</taxon>
        <taxon>Pezizomycotina</taxon>
        <taxon>Eurotiomycetes</taxon>
        <taxon>Eurotiomycetidae</taxon>
        <taxon>Eurotiales</taxon>
        <taxon>Aspergillaceae</taxon>
        <taxon>Aspergillus</taxon>
        <taxon>Aspergillus subgen. Fumigati</taxon>
    </lineage>
</organism>
<dbReference type="EMBL" id="BLKC01000010">
    <property type="protein sequence ID" value="GFF27424.1"/>
    <property type="molecule type" value="Genomic_DNA"/>
</dbReference>
<sequence>MSPLCSAEIDPCRSPTDLHRDRGRNLLAPSSVRQEMDRGRLDHLPPRRCPRKGSFLQPSRRGMQRSSESLIRSAFRRAETHWSCTAESMRWDGRCSGGVWYERKNEEETPTKEIAVTGPSALKGRAV</sequence>
<accession>A0A8H3RJP9</accession>